<evidence type="ECO:0000256" key="2">
    <source>
        <dbReference type="ARBA" id="ARBA00001947"/>
    </source>
</evidence>
<gene>
    <name evidence="11" type="ORF">L2764_06115</name>
</gene>
<dbReference type="PANTHER" id="PTHR11596">
    <property type="entry name" value="ALKALINE PHOSPHATASE"/>
    <property type="match status" value="1"/>
</dbReference>
<comment type="caution">
    <text evidence="11">The sequence shown here is derived from an EMBL/GenBank/DDBJ whole genome shotgun (WGS) entry which is preliminary data.</text>
</comment>
<comment type="cofactor">
    <cofactor evidence="1">
        <name>Mg(2+)</name>
        <dbReference type="ChEBI" id="CHEBI:18420"/>
    </cofactor>
</comment>
<evidence type="ECO:0000256" key="10">
    <source>
        <dbReference type="SAM" id="SignalP"/>
    </source>
</evidence>
<evidence type="ECO:0000313" key="12">
    <source>
        <dbReference type="Proteomes" id="UP001203423"/>
    </source>
</evidence>
<dbReference type="CDD" id="cd16012">
    <property type="entry name" value="ALP"/>
    <property type="match status" value="1"/>
</dbReference>
<evidence type="ECO:0000256" key="5">
    <source>
        <dbReference type="ARBA" id="ARBA00022723"/>
    </source>
</evidence>
<keyword evidence="12" id="KW-1185">Reference proteome</keyword>
<evidence type="ECO:0000256" key="3">
    <source>
        <dbReference type="ARBA" id="ARBA00005984"/>
    </source>
</evidence>
<sequence>MILKNKKWSCLLPFLSLGLLLFPSSTFAAKPITQLESQPVPARPKNIIIMIGDGMGPAYTTAYRYYQDNPDTENIEHTVFDRLLVGMSSTHPTKSEGIVTDSAAAATALSSGIKTYNGAIGINKHKQAVRSIMQLAKQQGMSTGIAVTSQVNHATPAAFLSHNESRRNYDEIALSYLHTDTDVILGGGQQYFSSELIEQFKNKGYQYITDVSELNSLKQAKVLGLFADKELPWAINEKKAHKLSRETQTALTLLSNNPKGFVLLVEGSLIDWAGHSNDIVSAMGEMNEFANAVEVAEQFVRQHPETLLVITADHNTGGLSIGANDVYAWNSALIRGVQSSPDNIAIAALESHDWQDIVSKQLGFKLNEAEINQLAAAKKENQDIFTDEINKIISRRSHTGWTSHGHTGVDVQVFATGPSSALFHGHQDNTDIANNMISLLPTNQNNPNP</sequence>
<feature type="chain" id="PRO_5045169600" evidence="10">
    <location>
        <begin position="29"/>
        <end position="449"/>
    </location>
</feature>
<dbReference type="RefSeq" id="WP_248939347.1">
    <property type="nucleotide sequence ID" value="NZ_JAKIKS010000017.1"/>
</dbReference>
<name>A0ABT0L9N7_9GAMM</name>
<feature type="signal peptide" evidence="10">
    <location>
        <begin position="1"/>
        <end position="28"/>
    </location>
</feature>
<dbReference type="SUPFAM" id="SSF53649">
    <property type="entry name" value="Alkaline phosphatase-like"/>
    <property type="match status" value="1"/>
</dbReference>
<dbReference type="Proteomes" id="UP001203423">
    <property type="component" value="Unassembled WGS sequence"/>
</dbReference>
<evidence type="ECO:0000256" key="7">
    <source>
        <dbReference type="ARBA" id="ARBA00022833"/>
    </source>
</evidence>
<evidence type="ECO:0000256" key="1">
    <source>
        <dbReference type="ARBA" id="ARBA00001946"/>
    </source>
</evidence>
<accession>A0ABT0L9N7</accession>
<evidence type="ECO:0000256" key="6">
    <source>
        <dbReference type="ARBA" id="ARBA00022801"/>
    </source>
</evidence>
<dbReference type="Pfam" id="PF00245">
    <property type="entry name" value="Alk_phosphatase"/>
    <property type="match status" value="1"/>
</dbReference>
<dbReference type="InterPro" id="IPR018299">
    <property type="entry name" value="Alkaline_phosphatase_AS"/>
</dbReference>
<dbReference type="SMART" id="SM00098">
    <property type="entry name" value="alkPPc"/>
    <property type="match status" value="1"/>
</dbReference>
<keyword evidence="7" id="KW-0862">Zinc</keyword>
<dbReference type="Gene3D" id="3.40.720.10">
    <property type="entry name" value="Alkaline Phosphatase, subunit A"/>
    <property type="match status" value="1"/>
</dbReference>
<proteinExistence type="inferred from homology"/>
<keyword evidence="4" id="KW-0597">Phosphoprotein</keyword>
<evidence type="ECO:0000256" key="9">
    <source>
        <dbReference type="RuleBase" id="RU003946"/>
    </source>
</evidence>
<keyword evidence="5" id="KW-0479">Metal-binding</keyword>
<comment type="similarity">
    <text evidence="3 9">Belongs to the alkaline phosphatase family.</text>
</comment>
<comment type="cofactor">
    <cofactor evidence="2">
        <name>Zn(2+)</name>
        <dbReference type="ChEBI" id="CHEBI:29105"/>
    </cofactor>
</comment>
<dbReference type="PRINTS" id="PR00113">
    <property type="entry name" value="ALKPHPHTASE"/>
</dbReference>
<dbReference type="InterPro" id="IPR001952">
    <property type="entry name" value="Alkaline_phosphatase"/>
</dbReference>
<protein>
    <submittedName>
        <fullName evidence="11">Alkaline phosphatase</fullName>
    </submittedName>
</protein>
<evidence type="ECO:0000313" key="11">
    <source>
        <dbReference type="EMBL" id="MCL1124062.1"/>
    </source>
</evidence>
<organism evidence="11 12">
    <name type="scientific">Shewanella surugensis</name>
    <dbReference type="NCBI Taxonomy" id="212020"/>
    <lineage>
        <taxon>Bacteria</taxon>
        <taxon>Pseudomonadati</taxon>
        <taxon>Pseudomonadota</taxon>
        <taxon>Gammaproteobacteria</taxon>
        <taxon>Alteromonadales</taxon>
        <taxon>Shewanellaceae</taxon>
        <taxon>Shewanella</taxon>
    </lineage>
</organism>
<evidence type="ECO:0000256" key="8">
    <source>
        <dbReference type="ARBA" id="ARBA00022842"/>
    </source>
</evidence>
<dbReference type="Gene3D" id="1.10.60.40">
    <property type="match status" value="1"/>
</dbReference>
<keyword evidence="8" id="KW-0460">Magnesium</keyword>
<evidence type="ECO:0000256" key="4">
    <source>
        <dbReference type="ARBA" id="ARBA00022553"/>
    </source>
</evidence>
<dbReference type="EMBL" id="JAKIKS010000017">
    <property type="protein sequence ID" value="MCL1124062.1"/>
    <property type="molecule type" value="Genomic_DNA"/>
</dbReference>
<dbReference type="PROSITE" id="PS00123">
    <property type="entry name" value="ALKALINE_PHOSPHATASE"/>
    <property type="match status" value="1"/>
</dbReference>
<keyword evidence="10" id="KW-0732">Signal</keyword>
<reference evidence="11 12" key="1">
    <citation type="submission" date="2022-01" db="EMBL/GenBank/DDBJ databases">
        <title>Whole genome-based taxonomy of the Shewanellaceae.</title>
        <authorList>
            <person name="Martin-Rodriguez A.J."/>
        </authorList>
    </citation>
    <scope>NUCLEOTIDE SEQUENCE [LARGE SCALE GENOMIC DNA]</scope>
    <source>
        <strain evidence="11 12">DSM 17177</strain>
    </source>
</reference>
<dbReference type="PANTHER" id="PTHR11596:SF5">
    <property type="entry name" value="ALKALINE PHOSPHATASE"/>
    <property type="match status" value="1"/>
</dbReference>
<dbReference type="InterPro" id="IPR017850">
    <property type="entry name" value="Alkaline_phosphatase_core_sf"/>
</dbReference>
<keyword evidence="6" id="KW-0378">Hydrolase</keyword>